<gene>
    <name evidence="1" type="ORF">O181_004814</name>
</gene>
<protein>
    <submittedName>
        <fullName evidence="1">Uncharacterized protein</fullName>
    </submittedName>
</protein>
<sequence>HAYHLKLSLKWRSVHPVFHLSLLKPVKQSSIPNYNQLPPPPALVEEQEEWELDHVLYSKLKRGKLWYLEE</sequence>
<dbReference type="Proteomes" id="UP000765509">
    <property type="component" value="Unassembled WGS sequence"/>
</dbReference>
<feature type="non-terminal residue" evidence="1">
    <location>
        <position position="1"/>
    </location>
</feature>
<evidence type="ECO:0000313" key="2">
    <source>
        <dbReference type="Proteomes" id="UP000765509"/>
    </source>
</evidence>
<name>A0A9Q3GF98_9BASI</name>
<organism evidence="1 2">
    <name type="scientific">Austropuccinia psidii MF-1</name>
    <dbReference type="NCBI Taxonomy" id="1389203"/>
    <lineage>
        <taxon>Eukaryota</taxon>
        <taxon>Fungi</taxon>
        <taxon>Dikarya</taxon>
        <taxon>Basidiomycota</taxon>
        <taxon>Pucciniomycotina</taxon>
        <taxon>Pucciniomycetes</taxon>
        <taxon>Pucciniales</taxon>
        <taxon>Sphaerophragmiaceae</taxon>
        <taxon>Austropuccinia</taxon>
    </lineage>
</organism>
<reference evidence="1" key="1">
    <citation type="submission" date="2021-03" db="EMBL/GenBank/DDBJ databases">
        <title>Draft genome sequence of rust myrtle Austropuccinia psidii MF-1, a brazilian biotype.</title>
        <authorList>
            <person name="Quecine M.C."/>
            <person name="Pachon D.M.R."/>
            <person name="Bonatelli M.L."/>
            <person name="Correr F.H."/>
            <person name="Franceschini L.M."/>
            <person name="Leite T.F."/>
            <person name="Margarido G.R.A."/>
            <person name="Almeida C.A."/>
            <person name="Ferrarezi J.A."/>
            <person name="Labate C.A."/>
        </authorList>
    </citation>
    <scope>NUCLEOTIDE SEQUENCE</scope>
    <source>
        <strain evidence="1">MF-1</strain>
    </source>
</reference>
<keyword evidence="2" id="KW-1185">Reference proteome</keyword>
<comment type="caution">
    <text evidence="1">The sequence shown here is derived from an EMBL/GenBank/DDBJ whole genome shotgun (WGS) entry which is preliminary data.</text>
</comment>
<dbReference type="OrthoDB" id="3364639at2759"/>
<accession>A0A9Q3GF98</accession>
<evidence type="ECO:0000313" key="1">
    <source>
        <dbReference type="EMBL" id="MBW0465099.1"/>
    </source>
</evidence>
<proteinExistence type="predicted"/>
<dbReference type="AlphaFoldDB" id="A0A9Q3GF98"/>
<dbReference type="EMBL" id="AVOT02000955">
    <property type="protein sequence ID" value="MBW0465099.1"/>
    <property type="molecule type" value="Genomic_DNA"/>
</dbReference>